<evidence type="ECO:0000256" key="1">
    <source>
        <dbReference type="ARBA" id="ARBA00012513"/>
    </source>
</evidence>
<dbReference type="InterPro" id="IPR011009">
    <property type="entry name" value="Kinase-like_dom_sf"/>
</dbReference>
<keyword evidence="5" id="KW-0418">Kinase</keyword>
<dbReference type="EC" id="2.7.11.1" evidence="1"/>
<protein>
    <recommendedName>
        <fullName evidence="1">non-specific serine/threonine protein kinase</fullName>
        <ecNumber evidence="1">2.7.11.1</ecNumber>
    </recommendedName>
</protein>
<evidence type="ECO:0000256" key="9">
    <source>
        <dbReference type="PROSITE-ProRule" id="PRU10141"/>
    </source>
</evidence>
<evidence type="ECO:0000313" key="12">
    <source>
        <dbReference type="EMBL" id="KTB38495.1"/>
    </source>
</evidence>
<comment type="catalytic activity">
    <reaction evidence="8">
        <text>L-seryl-[protein] + ATP = O-phospho-L-seryl-[protein] + ADP + H(+)</text>
        <dbReference type="Rhea" id="RHEA:17989"/>
        <dbReference type="Rhea" id="RHEA-COMP:9863"/>
        <dbReference type="Rhea" id="RHEA-COMP:11604"/>
        <dbReference type="ChEBI" id="CHEBI:15378"/>
        <dbReference type="ChEBI" id="CHEBI:29999"/>
        <dbReference type="ChEBI" id="CHEBI:30616"/>
        <dbReference type="ChEBI" id="CHEBI:83421"/>
        <dbReference type="ChEBI" id="CHEBI:456216"/>
        <dbReference type="EC" id="2.7.11.1"/>
    </reaction>
</comment>
<keyword evidence="4 9" id="KW-0547">Nucleotide-binding</keyword>
<keyword evidence="3" id="KW-0808">Transferase</keyword>
<evidence type="ECO:0000256" key="2">
    <source>
        <dbReference type="ARBA" id="ARBA00022527"/>
    </source>
</evidence>
<dbReference type="EMBL" id="LATX01001758">
    <property type="protein sequence ID" value="KTB38495.1"/>
    <property type="molecule type" value="Genomic_DNA"/>
</dbReference>
<dbReference type="SUPFAM" id="SSF56112">
    <property type="entry name" value="Protein kinase-like (PK-like)"/>
    <property type="match status" value="1"/>
</dbReference>
<sequence length="462" mass="51780">MLINLRIILKYYCPGFQIVQEIGGGGFSTVYKAVDVENHRVAACKHIPLTPKTTPKARKDAEKEMRIHAQLKHPNVLEFYDGAILEPQHAQKYTPGYYLLMELAAGGDLFDKIAPDVGISDEVAHLYFNQLVCGMQFIHDEGVCHRDLKPENLLLDAAGTLKICDFGLSAVYKLKQSGQVRTLSEQCGSLPYAAPEVNGKRVYSGEPIDVWGMGVILFTMLAGNTPWDEASTVSPEFCEYLSGAIFEQEPWNRFGFDALTLLRGLLAIDPNERLTIAEAGRHPWCTRPSQLARQSAAALADKLTENLRINGDMGYAAPILSGQMHEVDKDGDQVMHSQFTQSLMLFSQTQAGVRYTPHLTRFYAKLGPALLFPIISETLTNFGVKCKEPKEHPEGMLKLRVGGYDRRKELFKGWVEVEHFQARSHEGSFVVMQRDCGNPISWRQLWKALIQSPAIEPHVFKK</sequence>
<dbReference type="InterPro" id="IPR017441">
    <property type="entry name" value="Protein_kinase_ATP_BS"/>
</dbReference>
<proteinExistence type="inferred from homology"/>
<comment type="caution">
    <text evidence="12">The sequence shown here is derived from an EMBL/GenBank/DDBJ whole genome shotgun (WGS) entry which is preliminary data.</text>
</comment>
<dbReference type="Proteomes" id="UP000054988">
    <property type="component" value="Unassembled WGS sequence"/>
</dbReference>
<dbReference type="FunFam" id="1.10.510.10:FF:000571">
    <property type="entry name" value="Maternal embryonic leucine zipper kinase"/>
    <property type="match status" value="1"/>
</dbReference>
<dbReference type="GO" id="GO:0005634">
    <property type="term" value="C:nucleus"/>
    <property type="evidence" value="ECO:0007669"/>
    <property type="project" value="TreeGrafter"/>
</dbReference>
<evidence type="ECO:0000313" key="13">
    <source>
        <dbReference type="Proteomes" id="UP000054988"/>
    </source>
</evidence>
<evidence type="ECO:0000256" key="8">
    <source>
        <dbReference type="ARBA" id="ARBA00048679"/>
    </source>
</evidence>
<dbReference type="PROSITE" id="PS50011">
    <property type="entry name" value="PROTEIN_KINASE_DOM"/>
    <property type="match status" value="1"/>
</dbReference>
<gene>
    <name evidence="12" type="ORF">WG66_8940</name>
</gene>
<dbReference type="eggNOG" id="KOG0590">
    <property type="taxonomic scope" value="Eukaryota"/>
</dbReference>
<dbReference type="GO" id="GO:0004674">
    <property type="term" value="F:protein serine/threonine kinase activity"/>
    <property type="evidence" value="ECO:0007669"/>
    <property type="project" value="UniProtKB-KW"/>
</dbReference>
<keyword evidence="2 10" id="KW-0723">Serine/threonine-protein kinase</keyword>
<evidence type="ECO:0000256" key="6">
    <source>
        <dbReference type="ARBA" id="ARBA00022840"/>
    </source>
</evidence>
<keyword evidence="6 9" id="KW-0067">ATP-binding</keyword>
<dbReference type="GO" id="GO:0007095">
    <property type="term" value="P:mitotic G2 DNA damage checkpoint signaling"/>
    <property type="evidence" value="ECO:0007669"/>
    <property type="project" value="TreeGrafter"/>
</dbReference>
<dbReference type="Gene3D" id="1.10.510.10">
    <property type="entry name" value="Transferase(Phosphotransferase) domain 1"/>
    <property type="match status" value="1"/>
</dbReference>
<comment type="similarity">
    <text evidence="10">Belongs to the protein kinase superfamily.</text>
</comment>
<feature type="domain" description="Protein kinase" evidence="11">
    <location>
        <begin position="16"/>
        <end position="285"/>
    </location>
</feature>
<organism evidence="12 13">
    <name type="scientific">Moniliophthora roreri</name>
    <name type="common">Frosty pod rot fungus</name>
    <name type="synonym">Monilia roreri</name>
    <dbReference type="NCBI Taxonomy" id="221103"/>
    <lineage>
        <taxon>Eukaryota</taxon>
        <taxon>Fungi</taxon>
        <taxon>Dikarya</taxon>
        <taxon>Basidiomycota</taxon>
        <taxon>Agaricomycotina</taxon>
        <taxon>Agaricomycetes</taxon>
        <taxon>Agaricomycetidae</taxon>
        <taxon>Agaricales</taxon>
        <taxon>Marasmiineae</taxon>
        <taxon>Marasmiaceae</taxon>
        <taxon>Moniliophthora</taxon>
    </lineage>
</organism>
<dbReference type="PROSITE" id="PS00107">
    <property type="entry name" value="PROTEIN_KINASE_ATP"/>
    <property type="match status" value="1"/>
</dbReference>
<dbReference type="InterPro" id="IPR000719">
    <property type="entry name" value="Prot_kinase_dom"/>
</dbReference>
<dbReference type="AlphaFoldDB" id="A0A0W0FQ28"/>
<accession>A0A0W0FQ28</accession>
<dbReference type="InterPro" id="IPR008271">
    <property type="entry name" value="Ser/Thr_kinase_AS"/>
</dbReference>
<dbReference type="GO" id="GO:0005524">
    <property type="term" value="F:ATP binding"/>
    <property type="evidence" value="ECO:0007669"/>
    <property type="project" value="UniProtKB-UniRule"/>
</dbReference>
<evidence type="ECO:0000256" key="10">
    <source>
        <dbReference type="RuleBase" id="RU000304"/>
    </source>
</evidence>
<evidence type="ECO:0000256" key="5">
    <source>
        <dbReference type="ARBA" id="ARBA00022777"/>
    </source>
</evidence>
<evidence type="ECO:0000256" key="3">
    <source>
        <dbReference type="ARBA" id="ARBA00022679"/>
    </source>
</evidence>
<feature type="binding site" evidence="9">
    <location>
        <position position="45"/>
    </location>
    <ligand>
        <name>ATP</name>
        <dbReference type="ChEBI" id="CHEBI:30616"/>
    </ligand>
</feature>
<dbReference type="PROSITE" id="PS00108">
    <property type="entry name" value="PROTEIN_KINASE_ST"/>
    <property type="match status" value="1"/>
</dbReference>
<comment type="catalytic activity">
    <reaction evidence="7">
        <text>L-threonyl-[protein] + ATP = O-phospho-L-threonyl-[protein] + ADP + H(+)</text>
        <dbReference type="Rhea" id="RHEA:46608"/>
        <dbReference type="Rhea" id="RHEA-COMP:11060"/>
        <dbReference type="Rhea" id="RHEA-COMP:11605"/>
        <dbReference type="ChEBI" id="CHEBI:15378"/>
        <dbReference type="ChEBI" id="CHEBI:30013"/>
        <dbReference type="ChEBI" id="CHEBI:30616"/>
        <dbReference type="ChEBI" id="CHEBI:61977"/>
        <dbReference type="ChEBI" id="CHEBI:456216"/>
        <dbReference type="EC" id="2.7.11.1"/>
    </reaction>
</comment>
<dbReference type="SMART" id="SM00220">
    <property type="entry name" value="S_TKc"/>
    <property type="match status" value="1"/>
</dbReference>
<name>A0A0W0FQ28_MONRR</name>
<dbReference type="Pfam" id="PF00069">
    <property type="entry name" value="Pkinase"/>
    <property type="match status" value="1"/>
</dbReference>
<evidence type="ECO:0000259" key="11">
    <source>
        <dbReference type="PROSITE" id="PS50011"/>
    </source>
</evidence>
<dbReference type="GO" id="GO:0005737">
    <property type="term" value="C:cytoplasm"/>
    <property type="evidence" value="ECO:0007669"/>
    <property type="project" value="TreeGrafter"/>
</dbReference>
<evidence type="ECO:0000256" key="7">
    <source>
        <dbReference type="ARBA" id="ARBA00047899"/>
    </source>
</evidence>
<dbReference type="PANTHER" id="PTHR43895">
    <property type="entry name" value="CALCIUM/CALMODULIN-DEPENDENT PROTEIN KINASE KINASE-RELATED"/>
    <property type="match status" value="1"/>
</dbReference>
<evidence type="ECO:0000256" key="4">
    <source>
        <dbReference type="ARBA" id="ARBA00022741"/>
    </source>
</evidence>
<dbReference type="PANTHER" id="PTHR43895:SF32">
    <property type="entry name" value="SERINE_THREONINE-PROTEIN KINASE CHK1"/>
    <property type="match status" value="1"/>
</dbReference>
<reference evidence="12 13" key="1">
    <citation type="submission" date="2015-12" db="EMBL/GenBank/DDBJ databases">
        <title>Draft genome sequence of Moniliophthora roreri, the causal agent of frosty pod rot of cacao.</title>
        <authorList>
            <person name="Aime M.C."/>
            <person name="Diaz-Valderrama J.R."/>
            <person name="Kijpornyongpan T."/>
            <person name="Phillips-Mora W."/>
        </authorList>
    </citation>
    <scope>NUCLEOTIDE SEQUENCE [LARGE SCALE GENOMIC DNA]</scope>
    <source>
        <strain evidence="12 13">MCA 2952</strain>
    </source>
</reference>
<dbReference type="GO" id="GO:0035861">
    <property type="term" value="C:site of double-strand break"/>
    <property type="evidence" value="ECO:0007669"/>
    <property type="project" value="TreeGrafter"/>
</dbReference>